<feature type="transmembrane region" description="Helical" evidence="1">
    <location>
        <begin position="7"/>
        <end position="26"/>
    </location>
</feature>
<organism evidence="2 3">
    <name type="scientific">Dibothriocephalus latus</name>
    <name type="common">Fish tapeworm</name>
    <name type="synonym">Diphyllobothrium latum</name>
    <dbReference type="NCBI Taxonomy" id="60516"/>
    <lineage>
        <taxon>Eukaryota</taxon>
        <taxon>Metazoa</taxon>
        <taxon>Spiralia</taxon>
        <taxon>Lophotrochozoa</taxon>
        <taxon>Platyhelminthes</taxon>
        <taxon>Cestoda</taxon>
        <taxon>Eucestoda</taxon>
        <taxon>Diphyllobothriidea</taxon>
        <taxon>Diphyllobothriidae</taxon>
        <taxon>Dibothriocephalus</taxon>
    </lineage>
</organism>
<keyword evidence="1" id="KW-0812">Transmembrane</keyword>
<feature type="transmembrane region" description="Helical" evidence="1">
    <location>
        <begin position="46"/>
        <end position="73"/>
    </location>
</feature>
<keyword evidence="1" id="KW-0472">Membrane</keyword>
<keyword evidence="1" id="KW-1133">Transmembrane helix</keyword>
<accession>A0A3P6TN45</accession>
<evidence type="ECO:0000256" key="1">
    <source>
        <dbReference type="SAM" id="Phobius"/>
    </source>
</evidence>
<name>A0A3P6TN45_DIBLA</name>
<dbReference type="Proteomes" id="UP000281553">
    <property type="component" value="Unassembled WGS sequence"/>
</dbReference>
<reference evidence="2 3" key="1">
    <citation type="submission" date="2018-11" db="EMBL/GenBank/DDBJ databases">
        <authorList>
            <consortium name="Pathogen Informatics"/>
        </authorList>
    </citation>
    <scope>NUCLEOTIDE SEQUENCE [LARGE SCALE GENOMIC DNA]</scope>
</reference>
<gene>
    <name evidence="2" type="ORF">DILT_LOCUS4422</name>
</gene>
<sequence>MNDTDDTRYLVVMSLALLLLILGVAIPEWECGGVLSTCGRKHSCDYLGIGVVLCLAIVLVELALIFITVDLGIDYK</sequence>
<dbReference type="AlphaFoldDB" id="A0A3P6TN45"/>
<protein>
    <submittedName>
        <fullName evidence="2">Uncharacterized protein</fullName>
    </submittedName>
</protein>
<proteinExistence type="predicted"/>
<evidence type="ECO:0000313" key="2">
    <source>
        <dbReference type="EMBL" id="VDK89566.1"/>
    </source>
</evidence>
<evidence type="ECO:0000313" key="3">
    <source>
        <dbReference type="Proteomes" id="UP000281553"/>
    </source>
</evidence>
<dbReference type="EMBL" id="UYRU01045447">
    <property type="protein sequence ID" value="VDK89566.1"/>
    <property type="molecule type" value="Genomic_DNA"/>
</dbReference>
<keyword evidence="3" id="KW-1185">Reference proteome</keyword>